<evidence type="ECO:0000256" key="7">
    <source>
        <dbReference type="HAMAP-Rule" id="MF_01145"/>
    </source>
</evidence>
<comment type="function">
    <text evidence="7">Plays a major role in protein secretion by helping the post-translocational extracellular folding of several secreted proteins.</text>
</comment>
<keyword evidence="6 7" id="KW-0449">Lipoprotein</keyword>
<dbReference type="GO" id="GO:0005886">
    <property type="term" value="C:plasma membrane"/>
    <property type="evidence" value="ECO:0007669"/>
    <property type="project" value="UniProtKB-SubCell"/>
</dbReference>
<keyword evidence="7" id="KW-0732">Signal</keyword>
<keyword evidence="5 7" id="KW-0564">Palmitate</keyword>
<evidence type="ECO:0000256" key="3">
    <source>
        <dbReference type="ARBA" id="ARBA00022475"/>
    </source>
</evidence>
<proteinExistence type="inferred from homology"/>
<dbReference type="AlphaFoldDB" id="A0A2P8HG18"/>
<dbReference type="Proteomes" id="UP000242310">
    <property type="component" value="Unassembled WGS sequence"/>
</dbReference>
<dbReference type="InterPro" id="IPR023059">
    <property type="entry name" value="Foldase_PrsA"/>
</dbReference>
<keyword evidence="4 7" id="KW-0472">Membrane</keyword>
<dbReference type="PROSITE" id="PS01096">
    <property type="entry name" value="PPIC_PPIASE_1"/>
    <property type="match status" value="1"/>
</dbReference>
<gene>
    <name evidence="7" type="primary">prsA</name>
    <name evidence="10" type="ORF">B0H94_107167</name>
</gene>
<dbReference type="GO" id="GO:0006457">
    <property type="term" value="P:protein folding"/>
    <property type="evidence" value="ECO:0007669"/>
    <property type="project" value="UniProtKB-UniRule"/>
</dbReference>
<dbReference type="PANTHER" id="PTHR47245:SF2">
    <property type="entry name" value="PEPTIDYL-PROLYL CIS-TRANS ISOMERASE HP_0175-RELATED"/>
    <property type="match status" value="1"/>
</dbReference>
<comment type="catalytic activity">
    <reaction evidence="7">
        <text>[protein]-peptidylproline (omega=180) = [protein]-peptidylproline (omega=0)</text>
        <dbReference type="Rhea" id="RHEA:16237"/>
        <dbReference type="Rhea" id="RHEA-COMP:10747"/>
        <dbReference type="Rhea" id="RHEA-COMP:10748"/>
        <dbReference type="ChEBI" id="CHEBI:83833"/>
        <dbReference type="ChEBI" id="CHEBI:83834"/>
        <dbReference type="EC" id="5.2.1.8"/>
    </reaction>
</comment>
<dbReference type="PANTHER" id="PTHR47245">
    <property type="entry name" value="PEPTIDYLPROLYL ISOMERASE"/>
    <property type="match status" value="1"/>
</dbReference>
<evidence type="ECO:0000313" key="11">
    <source>
        <dbReference type="Proteomes" id="UP000242310"/>
    </source>
</evidence>
<dbReference type="HAMAP" id="MF_01145">
    <property type="entry name" value="Foldase_PrsA"/>
    <property type="match status" value="1"/>
</dbReference>
<name>A0A2P8HG18_9BACI</name>
<dbReference type="SUPFAM" id="SSF109998">
    <property type="entry name" value="Triger factor/SurA peptide-binding domain-like"/>
    <property type="match status" value="1"/>
</dbReference>
<evidence type="ECO:0000256" key="8">
    <source>
        <dbReference type="PROSITE-ProRule" id="PRU00278"/>
    </source>
</evidence>
<feature type="domain" description="PpiC" evidence="9">
    <location>
        <begin position="163"/>
        <end position="253"/>
    </location>
</feature>
<comment type="similarity">
    <text evidence="2 7">Belongs to the PrsA family.</text>
</comment>
<dbReference type="InterPro" id="IPR050245">
    <property type="entry name" value="PrsA_foldase"/>
</dbReference>
<dbReference type="EC" id="5.2.1.8" evidence="7"/>
<organism evidence="10 11">
    <name type="scientific">Salsuginibacillus halophilus</name>
    <dbReference type="NCBI Taxonomy" id="517424"/>
    <lineage>
        <taxon>Bacteria</taxon>
        <taxon>Bacillati</taxon>
        <taxon>Bacillota</taxon>
        <taxon>Bacilli</taxon>
        <taxon>Bacillales</taxon>
        <taxon>Bacillaceae</taxon>
        <taxon>Salsuginibacillus</taxon>
    </lineage>
</organism>
<dbReference type="EMBL" id="PYAV01000007">
    <property type="protein sequence ID" value="PSL45162.1"/>
    <property type="molecule type" value="Genomic_DNA"/>
</dbReference>
<comment type="caution">
    <text evidence="10">The sequence shown here is derived from an EMBL/GenBank/DDBJ whole genome shotgun (WGS) entry which is preliminary data.</text>
</comment>
<protein>
    <recommendedName>
        <fullName evidence="7">Foldase protein PrsA</fullName>
        <ecNumber evidence="7">5.2.1.8</ecNumber>
    </recommendedName>
</protein>
<dbReference type="OrthoDB" id="14196at2"/>
<keyword evidence="11" id="KW-1185">Reference proteome</keyword>
<keyword evidence="7 8" id="KW-0413">Isomerase</keyword>
<dbReference type="PROSITE" id="PS50198">
    <property type="entry name" value="PPIC_PPIASE_2"/>
    <property type="match status" value="1"/>
</dbReference>
<dbReference type="InterPro" id="IPR023058">
    <property type="entry name" value="PPIase_PpiC_CS"/>
</dbReference>
<keyword evidence="7 8" id="KW-0697">Rotamase</keyword>
<accession>A0A2P8HG18</accession>
<evidence type="ECO:0000256" key="4">
    <source>
        <dbReference type="ARBA" id="ARBA00023136"/>
    </source>
</evidence>
<dbReference type="Gene3D" id="3.10.50.40">
    <property type="match status" value="1"/>
</dbReference>
<sequence length="302" mass="34755">MRAMNRWTLVIGAGALFLTGCTDQEEEQNEETSENNDTTVAEVGEEMITEEELTDELKDRYGPQTLNDMLQTKVVQKQADELGITDEDAEELLNEFMEQYNADNEEELRSILEMQFQITFQSEEQLIEEFIKPQLVIDQLASEDVDVSEDDKASYFEENAEQFEEVHARHILVADEETAEEVLQELEDGGDFEELAEIHSEDPGSNEEGGDLGFFNRGTMVEPFEEEAFTLEPGEVSEPVETDHGYHIIEVLDTRDSYEDFEEDIEQQLVQEQSKSSEEIIQELMEETDLTIDEAYEDWVEL</sequence>
<dbReference type="InterPro" id="IPR027304">
    <property type="entry name" value="Trigger_fact/SurA_dom_sf"/>
</dbReference>
<evidence type="ECO:0000256" key="1">
    <source>
        <dbReference type="ARBA" id="ARBA00004193"/>
    </source>
</evidence>
<dbReference type="InterPro" id="IPR046357">
    <property type="entry name" value="PPIase_dom_sf"/>
</dbReference>
<dbReference type="RefSeq" id="WP_106588809.1">
    <property type="nucleotide sequence ID" value="NZ_PYAV01000007.1"/>
</dbReference>
<evidence type="ECO:0000313" key="10">
    <source>
        <dbReference type="EMBL" id="PSL45162.1"/>
    </source>
</evidence>
<comment type="subcellular location">
    <subcellularLocation>
        <location evidence="1 7">Cell membrane</location>
        <topology evidence="1 7">Lipid-anchor</topology>
    </subcellularLocation>
</comment>
<dbReference type="PROSITE" id="PS51257">
    <property type="entry name" value="PROKAR_LIPOPROTEIN"/>
    <property type="match status" value="1"/>
</dbReference>
<evidence type="ECO:0000256" key="5">
    <source>
        <dbReference type="ARBA" id="ARBA00023139"/>
    </source>
</evidence>
<reference evidence="10 11" key="1">
    <citation type="submission" date="2018-03" db="EMBL/GenBank/DDBJ databases">
        <title>Genomic Encyclopedia of Type Strains, Phase III (KMG-III): the genomes of soil and plant-associated and newly described type strains.</title>
        <authorList>
            <person name="Whitman W."/>
        </authorList>
    </citation>
    <scope>NUCLEOTIDE SEQUENCE [LARGE SCALE GENOMIC DNA]</scope>
    <source>
        <strain evidence="10 11">CGMCC 1.07653</strain>
    </source>
</reference>
<keyword evidence="3 7" id="KW-1003">Cell membrane</keyword>
<dbReference type="Pfam" id="PF13616">
    <property type="entry name" value="Rotamase_3"/>
    <property type="match status" value="1"/>
</dbReference>
<evidence type="ECO:0000259" key="9">
    <source>
        <dbReference type="PROSITE" id="PS50198"/>
    </source>
</evidence>
<dbReference type="SUPFAM" id="SSF54534">
    <property type="entry name" value="FKBP-like"/>
    <property type="match status" value="1"/>
</dbReference>
<evidence type="ECO:0000256" key="6">
    <source>
        <dbReference type="ARBA" id="ARBA00023288"/>
    </source>
</evidence>
<evidence type="ECO:0000256" key="2">
    <source>
        <dbReference type="ARBA" id="ARBA00006071"/>
    </source>
</evidence>
<dbReference type="GO" id="GO:0003755">
    <property type="term" value="F:peptidyl-prolyl cis-trans isomerase activity"/>
    <property type="evidence" value="ECO:0007669"/>
    <property type="project" value="UniProtKB-UniRule"/>
</dbReference>
<dbReference type="InterPro" id="IPR000297">
    <property type="entry name" value="PPIase_PpiC"/>
</dbReference>